<accession>A0ABQ6A467</accession>
<evidence type="ECO:0000313" key="4">
    <source>
        <dbReference type="EMBL" id="GLR66045.1"/>
    </source>
</evidence>
<dbReference type="RefSeq" id="WP_284256631.1">
    <property type="nucleotide sequence ID" value="NZ_BSOS01000008.1"/>
</dbReference>
<evidence type="ECO:0000256" key="2">
    <source>
        <dbReference type="SAM" id="SignalP"/>
    </source>
</evidence>
<name>A0ABQ6A467_9PROT</name>
<feature type="signal peptide" evidence="2">
    <location>
        <begin position="1"/>
        <end position="24"/>
    </location>
</feature>
<feature type="chain" id="PRO_5046456597" evidence="2">
    <location>
        <begin position="25"/>
        <end position="510"/>
    </location>
</feature>
<dbReference type="InterPro" id="IPR036928">
    <property type="entry name" value="AS_sf"/>
</dbReference>
<protein>
    <submittedName>
        <fullName evidence="4">6-aminohexanoate-cyclic-dimer hydrolase</fullName>
    </submittedName>
</protein>
<dbReference type="EMBL" id="BSOS01000008">
    <property type="protein sequence ID" value="GLR66045.1"/>
    <property type="molecule type" value="Genomic_DNA"/>
</dbReference>
<keyword evidence="2" id="KW-0732">Signal</keyword>
<dbReference type="SUPFAM" id="SSF75304">
    <property type="entry name" value="Amidase signature (AS) enzymes"/>
    <property type="match status" value="1"/>
</dbReference>
<dbReference type="InterPro" id="IPR023631">
    <property type="entry name" value="Amidase_dom"/>
</dbReference>
<dbReference type="Gene3D" id="3.90.1300.10">
    <property type="entry name" value="Amidase signature (AS) domain"/>
    <property type="match status" value="1"/>
</dbReference>
<evidence type="ECO:0000313" key="5">
    <source>
        <dbReference type="Proteomes" id="UP001156641"/>
    </source>
</evidence>
<comment type="caution">
    <text evidence="4">The sequence shown here is derived from an EMBL/GenBank/DDBJ whole genome shotgun (WGS) entry which is preliminary data.</text>
</comment>
<dbReference type="PROSITE" id="PS00571">
    <property type="entry name" value="AMIDASES"/>
    <property type="match status" value="1"/>
</dbReference>
<evidence type="ECO:0000256" key="1">
    <source>
        <dbReference type="ARBA" id="ARBA00009199"/>
    </source>
</evidence>
<dbReference type="PANTHER" id="PTHR11895:SF7">
    <property type="entry name" value="GLUTAMYL-TRNA(GLN) AMIDOTRANSFERASE SUBUNIT A, MITOCHONDRIAL"/>
    <property type="match status" value="1"/>
</dbReference>
<comment type="similarity">
    <text evidence="1">Belongs to the amidase family.</text>
</comment>
<reference evidence="5" key="1">
    <citation type="journal article" date="2019" name="Int. J. Syst. Evol. Microbiol.">
        <title>The Global Catalogue of Microorganisms (GCM) 10K type strain sequencing project: providing services to taxonomists for standard genome sequencing and annotation.</title>
        <authorList>
            <consortium name="The Broad Institute Genomics Platform"/>
            <consortium name="The Broad Institute Genome Sequencing Center for Infectious Disease"/>
            <person name="Wu L."/>
            <person name="Ma J."/>
        </authorList>
    </citation>
    <scope>NUCLEOTIDE SEQUENCE [LARGE SCALE GENOMIC DNA]</scope>
    <source>
        <strain evidence="5">NBRC 112502</strain>
    </source>
</reference>
<keyword evidence="4" id="KW-0378">Hydrolase</keyword>
<dbReference type="InterPro" id="IPR000120">
    <property type="entry name" value="Amidase"/>
</dbReference>
<organism evidence="4 5">
    <name type="scientific">Acidocella aquatica</name>
    <dbReference type="NCBI Taxonomy" id="1922313"/>
    <lineage>
        <taxon>Bacteria</taxon>
        <taxon>Pseudomonadati</taxon>
        <taxon>Pseudomonadota</taxon>
        <taxon>Alphaproteobacteria</taxon>
        <taxon>Acetobacterales</taxon>
        <taxon>Acidocellaceae</taxon>
        <taxon>Acidocella</taxon>
    </lineage>
</organism>
<sequence length="510" mass="53592">MTRRDMLGTSVAALAAATATTAKADMQPNASPQAGILDDYDALGLAKLVRDKQVTPGELLEEAIARAEAMNPLFNFMEQKNYDFARAAIKQGLPQGAFTGVPWLLKDLHTYLEGTVTQNGSRFYKGDVATFTSDLVKRHEQAGFVIFGKTTCPEFGLTGTTENKVTGDTRNPWNPHYISGGSSGGAATAIAAGVLPAAHATDGGGSIRIPSSCCGLFGMKPSRGRVPMGPPHTEGWGGLSVEHAISRTVRDSAAVMDVTWGLEPGSRYSAPAPDGTFLSQVGRSPGRLRIALMVAPLSHCPVDPECAAAARAAAHLCESLGHYVEEAAPVIDVAALGEGAFAVISASLAVEIENRAKATGIVPGPDVLEPITLAFLAYGQHVSGADFVKGNNAFQAAAVAMSNFMQNYDVILTPTLAEPPLPLGQIGLSPGVNFETWGKRAAQFTPFTQIANMTGQPAMSVPLSMSSKGLPIGIQFIGRYGQEALLFRLAGQLEQAAPWKDRRPPHLTAA</sequence>
<keyword evidence="5" id="KW-1185">Reference proteome</keyword>
<feature type="domain" description="Amidase" evidence="3">
    <location>
        <begin position="58"/>
        <end position="486"/>
    </location>
</feature>
<dbReference type="InterPro" id="IPR020556">
    <property type="entry name" value="Amidase_CS"/>
</dbReference>
<dbReference type="PROSITE" id="PS51318">
    <property type="entry name" value="TAT"/>
    <property type="match status" value="1"/>
</dbReference>
<evidence type="ECO:0000259" key="3">
    <source>
        <dbReference type="Pfam" id="PF01425"/>
    </source>
</evidence>
<dbReference type="Proteomes" id="UP001156641">
    <property type="component" value="Unassembled WGS sequence"/>
</dbReference>
<dbReference type="PANTHER" id="PTHR11895">
    <property type="entry name" value="TRANSAMIDASE"/>
    <property type="match status" value="1"/>
</dbReference>
<gene>
    <name evidence="4" type="ORF">GCM10010909_07230</name>
</gene>
<dbReference type="Pfam" id="PF01425">
    <property type="entry name" value="Amidase"/>
    <property type="match status" value="1"/>
</dbReference>
<dbReference type="GO" id="GO:0016787">
    <property type="term" value="F:hydrolase activity"/>
    <property type="evidence" value="ECO:0007669"/>
    <property type="project" value="UniProtKB-KW"/>
</dbReference>
<proteinExistence type="inferred from homology"/>
<dbReference type="InterPro" id="IPR006311">
    <property type="entry name" value="TAT_signal"/>
</dbReference>